<dbReference type="Pfam" id="PF07715">
    <property type="entry name" value="Plug"/>
    <property type="match status" value="1"/>
</dbReference>
<proteinExistence type="inferred from homology"/>
<keyword evidence="9 11" id="KW-0472">Membrane</keyword>
<evidence type="ECO:0000256" key="9">
    <source>
        <dbReference type="ARBA" id="ARBA00023136"/>
    </source>
</evidence>
<evidence type="ECO:0000256" key="1">
    <source>
        <dbReference type="ARBA" id="ARBA00004571"/>
    </source>
</evidence>
<gene>
    <name evidence="16" type="primary">fyuA</name>
    <name evidence="16" type="ORF">GCM10010990_28780</name>
</gene>
<dbReference type="OrthoDB" id="7192131at2"/>
<keyword evidence="16" id="KW-0675">Receptor</keyword>
<evidence type="ECO:0000256" key="5">
    <source>
        <dbReference type="ARBA" id="ARBA00022692"/>
    </source>
</evidence>
<keyword evidence="4" id="KW-0410">Iron transport</keyword>
<protein>
    <submittedName>
        <fullName evidence="16">TonB-dependent receptor</fullName>
    </submittedName>
</protein>
<keyword evidence="6" id="KW-0408">Iron</keyword>
<keyword evidence="7" id="KW-0406">Ion transport</keyword>
<comment type="subcellular location">
    <subcellularLocation>
        <location evidence="1 11">Cell outer membrane</location>
        <topology evidence="1 11">Multi-pass membrane protein</topology>
    </subcellularLocation>
</comment>
<dbReference type="InterPro" id="IPR000531">
    <property type="entry name" value="Beta-barrel_TonB"/>
</dbReference>
<dbReference type="PANTHER" id="PTHR32552:SF81">
    <property type="entry name" value="TONB-DEPENDENT OUTER MEMBRANE RECEPTOR"/>
    <property type="match status" value="1"/>
</dbReference>
<reference evidence="16" key="1">
    <citation type="journal article" date="2014" name="Int. J. Syst. Evol. Microbiol.">
        <title>Complete genome sequence of Corynebacterium casei LMG S-19264T (=DSM 44701T), isolated from a smear-ripened cheese.</title>
        <authorList>
            <consortium name="US DOE Joint Genome Institute (JGI-PGF)"/>
            <person name="Walter F."/>
            <person name="Albersmeier A."/>
            <person name="Kalinowski J."/>
            <person name="Ruckert C."/>
        </authorList>
    </citation>
    <scope>NUCLEOTIDE SEQUENCE</scope>
    <source>
        <strain evidence="16">CGMCC 1.15360</strain>
    </source>
</reference>
<dbReference type="Gene3D" id="2.40.170.20">
    <property type="entry name" value="TonB-dependent receptor, beta-barrel domain"/>
    <property type="match status" value="1"/>
</dbReference>
<feature type="domain" description="TonB-dependent receptor-like beta-barrel" evidence="14">
    <location>
        <begin position="290"/>
        <end position="711"/>
    </location>
</feature>
<dbReference type="CDD" id="cd01347">
    <property type="entry name" value="ligand_gated_channel"/>
    <property type="match status" value="1"/>
</dbReference>
<keyword evidence="13" id="KW-0732">Signal</keyword>
<keyword evidence="2 11" id="KW-0813">Transport</keyword>
<evidence type="ECO:0000256" key="12">
    <source>
        <dbReference type="RuleBase" id="RU003357"/>
    </source>
</evidence>
<evidence type="ECO:0000259" key="14">
    <source>
        <dbReference type="Pfam" id="PF00593"/>
    </source>
</evidence>
<dbReference type="InterPro" id="IPR012910">
    <property type="entry name" value="Plug_dom"/>
</dbReference>
<evidence type="ECO:0000313" key="16">
    <source>
        <dbReference type="EMBL" id="GGD77307.1"/>
    </source>
</evidence>
<evidence type="ECO:0000256" key="11">
    <source>
        <dbReference type="PROSITE-ProRule" id="PRU01360"/>
    </source>
</evidence>
<evidence type="ECO:0000256" key="6">
    <source>
        <dbReference type="ARBA" id="ARBA00023004"/>
    </source>
</evidence>
<feature type="signal peptide" evidence="13">
    <location>
        <begin position="1"/>
        <end position="23"/>
    </location>
</feature>
<sequence length="755" mass="82066">MCKVIMGGTLSLIALAVATNAHAQSVAPTDAEVQAVQQDDGPVIGEIVVTAQKRSESLQKVPLAITAVTSAELDRSGINDLQGVVATVPNLNLGQQLGMAKIALRGIGLENISAGAEGSIAFHLNGVFLSRSIAALASFYDVEQVEVLRGPQGTLYGRNATGGSININTREPTWNSSGYFRLTAGNYGRVTTEGAVSGEIVPDVLAARIAFQTQDRDGFGENTVTGTEIDDLRTRAIRGTLLFTPTDRLSVNVKADYFHEKDRAGGYHALGAAGFEQIGGPDGPITPIVPVGIQWGGSYPTNLRDISNEEDPRNNVEFWGVSGKISYELSSDIELSSLTAYRWTNNSAQTDLDATGIAVAKQFQYELSKQFSQEFQLSGQANRLTWLLGVYYFHENDAGYQFTPFNNASPAVGFPMPGTFVQGYLAKGYIKTDAVAVFGQGSYEVTDDLTLTLGARYSSEKKTDHDELSFDVLTPYTGPQGFPDPLGVADRSKRWKSFTPRVAIDYQVTPDALLYASWSKGFKSGTYNLGALQDPVVPERISAFEAGVKSQLFNRRLRLNLAGFYYDYKDLQIGKVVGAQLALENAATAEIYGLEAELRATVTENFEINANGAWLHARFDEYTSEDPSSAYLGEIDLSGNALSQAPDFTAAAGAQYRIPSNLGDFTLRGEVAWRDRTYFTPFNVDYVSQPANTKFNAFLNWESNDGDWNGQLFMKNITNKTVIANSLISWVGVGFGVNGYLEEPRTYGVTVGHRF</sequence>
<evidence type="ECO:0000256" key="13">
    <source>
        <dbReference type="SAM" id="SignalP"/>
    </source>
</evidence>
<dbReference type="GO" id="GO:0009279">
    <property type="term" value="C:cell outer membrane"/>
    <property type="evidence" value="ECO:0007669"/>
    <property type="project" value="UniProtKB-SubCell"/>
</dbReference>
<dbReference type="PROSITE" id="PS52016">
    <property type="entry name" value="TONB_DEPENDENT_REC_3"/>
    <property type="match status" value="1"/>
</dbReference>
<evidence type="ECO:0000256" key="4">
    <source>
        <dbReference type="ARBA" id="ARBA00022496"/>
    </source>
</evidence>
<keyword evidence="3 11" id="KW-1134">Transmembrane beta strand</keyword>
<dbReference type="Pfam" id="PF00593">
    <property type="entry name" value="TonB_dep_Rec_b-barrel"/>
    <property type="match status" value="1"/>
</dbReference>
<comment type="caution">
    <text evidence="16">The sequence shown here is derived from an EMBL/GenBank/DDBJ whole genome shotgun (WGS) entry which is preliminary data.</text>
</comment>
<dbReference type="RefSeq" id="WP_066768955.1">
    <property type="nucleotide sequence ID" value="NZ_BMIP01000007.1"/>
</dbReference>
<dbReference type="InterPro" id="IPR039426">
    <property type="entry name" value="TonB-dep_rcpt-like"/>
</dbReference>
<keyword evidence="10 11" id="KW-0998">Cell outer membrane</keyword>
<feature type="domain" description="TonB-dependent receptor plug" evidence="15">
    <location>
        <begin position="58"/>
        <end position="163"/>
    </location>
</feature>
<dbReference type="GO" id="GO:0006826">
    <property type="term" value="P:iron ion transport"/>
    <property type="evidence" value="ECO:0007669"/>
    <property type="project" value="UniProtKB-KW"/>
</dbReference>
<name>A0A917DW75_9SPHN</name>
<evidence type="ECO:0000313" key="17">
    <source>
        <dbReference type="Proteomes" id="UP000612349"/>
    </source>
</evidence>
<dbReference type="PANTHER" id="PTHR32552">
    <property type="entry name" value="FERRICHROME IRON RECEPTOR-RELATED"/>
    <property type="match status" value="1"/>
</dbReference>
<dbReference type="SUPFAM" id="SSF56935">
    <property type="entry name" value="Porins"/>
    <property type="match status" value="1"/>
</dbReference>
<dbReference type="EMBL" id="BMIP01000007">
    <property type="protein sequence ID" value="GGD77307.1"/>
    <property type="molecule type" value="Genomic_DNA"/>
</dbReference>
<evidence type="ECO:0000256" key="10">
    <source>
        <dbReference type="ARBA" id="ARBA00023237"/>
    </source>
</evidence>
<evidence type="ECO:0000256" key="8">
    <source>
        <dbReference type="ARBA" id="ARBA00023077"/>
    </source>
</evidence>
<organism evidence="16 17">
    <name type="scientific">Croceicoccus mobilis</name>
    <dbReference type="NCBI Taxonomy" id="1703339"/>
    <lineage>
        <taxon>Bacteria</taxon>
        <taxon>Pseudomonadati</taxon>
        <taxon>Pseudomonadota</taxon>
        <taxon>Alphaproteobacteria</taxon>
        <taxon>Sphingomonadales</taxon>
        <taxon>Erythrobacteraceae</taxon>
        <taxon>Croceicoccus</taxon>
    </lineage>
</organism>
<dbReference type="AlphaFoldDB" id="A0A917DW75"/>
<keyword evidence="5 11" id="KW-0812">Transmembrane</keyword>
<feature type="chain" id="PRO_5037548873" evidence="13">
    <location>
        <begin position="24"/>
        <end position="755"/>
    </location>
</feature>
<dbReference type="InterPro" id="IPR036942">
    <property type="entry name" value="Beta-barrel_TonB_sf"/>
</dbReference>
<evidence type="ECO:0000256" key="7">
    <source>
        <dbReference type="ARBA" id="ARBA00023065"/>
    </source>
</evidence>
<keyword evidence="8 12" id="KW-0798">TonB box</keyword>
<keyword evidence="17" id="KW-1185">Reference proteome</keyword>
<reference evidence="16" key="2">
    <citation type="submission" date="2020-09" db="EMBL/GenBank/DDBJ databases">
        <authorList>
            <person name="Sun Q."/>
            <person name="Zhou Y."/>
        </authorList>
    </citation>
    <scope>NUCLEOTIDE SEQUENCE</scope>
    <source>
        <strain evidence="16">CGMCC 1.15360</strain>
    </source>
</reference>
<evidence type="ECO:0000259" key="15">
    <source>
        <dbReference type="Pfam" id="PF07715"/>
    </source>
</evidence>
<dbReference type="Proteomes" id="UP000612349">
    <property type="component" value="Unassembled WGS sequence"/>
</dbReference>
<evidence type="ECO:0000256" key="3">
    <source>
        <dbReference type="ARBA" id="ARBA00022452"/>
    </source>
</evidence>
<comment type="similarity">
    <text evidence="11 12">Belongs to the TonB-dependent receptor family.</text>
</comment>
<evidence type="ECO:0000256" key="2">
    <source>
        <dbReference type="ARBA" id="ARBA00022448"/>
    </source>
</evidence>
<accession>A0A917DW75</accession>